<proteinExistence type="predicted"/>
<evidence type="ECO:0000313" key="2">
    <source>
        <dbReference type="EMBL" id="KJR85755.1"/>
    </source>
</evidence>
<accession>A0A0F2MA96</accession>
<reference evidence="2 3" key="1">
    <citation type="journal article" date="2014" name="BMC Genomics">
        <title>Comparative genomics of the major fungal agents of human and animal Sporotrichosis: Sporothrix schenckii and Sporothrix brasiliensis.</title>
        <authorList>
            <person name="Teixeira M.M."/>
            <person name="de Almeida L.G."/>
            <person name="Kubitschek-Barreira P."/>
            <person name="Alves F.L."/>
            <person name="Kioshima E.S."/>
            <person name="Abadio A.K."/>
            <person name="Fernandes L."/>
            <person name="Derengowski L.S."/>
            <person name="Ferreira K.S."/>
            <person name="Souza R.C."/>
            <person name="Ruiz J.C."/>
            <person name="de Andrade N.C."/>
            <person name="Paes H.C."/>
            <person name="Nicola A.M."/>
            <person name="Albuquerque P."/>
            <person name="Gerber A.L."/>
            <person name="Martins V.P."/>
            <person name="Peconick L.D."/>
            <person name="Neto A.V."/>
            <person name="Chaucanez C.B."/>
            <person name="Silva P.A."/>
            <person name="Cunha O.L."/>
            <person name="de Oliveira F.F."/>
            <person name="dos Santos T.C."/>
            <person name="Barros A.L."/>
            <person name="Soares M.A."/>
            <person name="de Oliveira L.M."/>
            <person name="Marini M.M."/>
            <person name="Villalobos-Duno H."/>
            <person name="Cunha M.M."/>
            <person name="de Hoog S."/>
            <person name="da Silveira J.F."/>
            <person name="Henrissat B."/>
            <person name="Nino-Vega G.A."/>
            <person name="Cisalpino P.S."/>
            <person name="Mora-Montes H.M."/>
            <person name="Almeida S.R."/>
            <person name="Stajich J.E."/>
            <person name="Lopes-Bezerra L.M."/>
            <person name="Vasconcelos A.T."/>
            <person name="Felipe M.S."/>
        </authorList>
    </citation>
    <scope>NUCLEOTIDE SEQUENCE [LARGE SCALE GENOMIC DNA]</scope>
    <source>
        <strain evidence="2 3">1099-18</strain>
    </source>
</reference>
<gene>
    <name evidence="2" type="ORF">SPSK_10147</name>
</gene>
<feature type="region of interest" description="Disordered" evidence="1">
    <location>
        <begin position="1"/>
        <end position="91"/>
    </location>
</feature>
<reference evidence="2 3" key="2">
    <citation type="journal article" date="2015" name="Eukaryot. Cell">
        <title>Asexual propagation of a virulent clone complex in a human and feline outbreak of sporotrichosis.</title>
        <authorList>
            <person name="Teixeira Mde M."/>
            <person name="Rodrigues A.M."/>
            <person name="Tsui C.K."/>
            <person name="de Almeida L.G."/>
            <person name="Van Diepeningen A.D."/>
            <person name="van den Ende B.G."/>
            <person name="Fernandes G.F."/>
            <person name="Kano R."/>
            <person name="Hamelin R.C."/>
            <person name="Lopes-Bezerra L.M."/>
            <person name="Vasconcelos A.T."/>
            <person name="de Hoog S."/>
            <person name="de Camargo Z.P."/>
            <person name="Felipe M.S."/>
        </authorList>
    </citation>
    <scope>NUCLEOTIDE SEQUENCE [LARGE SCALE GENOMIC DNA]</scope>
    <source>
        <strain evidence="2 3">1099-18</strain>
    </source>
</reference>
<protein>
    <submittedName>
        <fullName evidence="2">Uncharacterized protein</fullName>
    </submittedName>
</protein>
<dbReference type="KEGG" id="ssck:SPSK_10147"/>
<dbReference type="AlphaFoldDB" id="A0A0F2MA96"/>
<sequence>MTGESRRGQDNNEKKGAGEARRKRRAVSTTGPRMARVVGLSYEGNRHIESPKRGRYGGKEGNEAETKERTMESRRERCTNQAQSRFWIRTS</sequence>
<dbReference type="GeneID" id="27671977"/>
<dbReference type="Proteomes" id="UP000033710">
    <property type="component" value="Unassembled WGS sequence"/>
</dbReference>
<dbReference type="EMBL" id="AXCR01000007">
    <property type="protein sequence ID" value="KJR85755.1"/>
    <property type="molecule type" value="Genomic_DNA"/>
</dbReference>
<feature type="compositionally biased region" description="Basic and acidic residues" evidence="1">
    <location>
        <begin position="44"/>
        <end position="78"/>
    </location>
</feature>
<organism evidence="2 3">
    <name type="scientific">Sporothrix schenckii 1099-18</name>
    <dbReference type="NCBI Taxonomy" id="1397361"/>
    <lineage>
        <taxon>Eukaryota</taxon>
        <taxon>Fungi</taxon>
        <taxon>Dikarya</taxon>
        <taxon>Ascomycota</taxon>
        <taxon>Pezizomycotina</taxon>
        <taxon>Sordariomycetes</taxon>
        <taxon>Sordariomycetidae</taxon>
        <taxon>Ophiostomatales</taxon>
        <taxon>Ophiostomataceae</taxon>
        <taxon>Sporothrix</taxon>
    </lineage>
</organism>
<dbReference type="VEuPathDB" id="FungiDB:SPSK_10147"/>
<name>A0A0F2MA96_SPOSC</name>
<evidence type="ECO:0000313" key="3">
    <source>
        <dbReference type="Proteomes" id="UP000033710"/>
    </source>
</evidence>
<feature type="compositionally biased region" description="Polar residues" evidence="1">
    <location>
        <begin position="79"/>
        <end position="91"/>
    </location>
</feature>
<dbReference type="RefSeq" id="XP_016588431.1">
    <property type="nucleotide sequence ID" value="XM_016736700.1"/>
</dbReference>
<evidence type="ECO:0000256" key="1">
    <source>
        <dbReference type="SAM" id="MobiDB-lite"/>
    </source>
</evidence>
<feature type="compositionally biased region" description="Basic and acidic residues" evidence="1">
    <location>
        <begin position="1"/>
        <end position="20"/>
    </location>
</feature>
<comment type="caution">
    <text evidence="2">The sequence shown here is derived from an EMBL/GenBank/DDBJ whole genome shotgun (WGS) entry which is preliminary data.</text>
</comment>